<evidence type="ECO:0000256" key="3">
    <source>
        <dbReference type="ARBA" id="ARBA00022833"/>
    </source>
</evidence>
<dbReference type="Proteomes" id="UP000249218">
    <property type="component" value="Unassembled WGS sequence"/>
</dbReference>
<evidence type="ECO:0000256" key="1">
    <source>
        <dbReference type="ARBA" id="ARBA00022723"/>
    </source>
</evidence>
<proteinExistence type="predicted"/>
<accession>A0A2W1BTN5</accession>
<keyword evidence="3" id="KW-0862">Zinc</keyword>
<dbReference type="AlphaFoldDB" id="A0A2W1BTN5"/>
<keyword evidence="2" id="KW-0863">Zinc-finger</keyword>
<dbReference type="Gene3D" id="2.20.25.240">
    <property type="match status" value="1"/>
</dbReference>
<name>A0A2W1BTN5_HELAM</name>
<gene>
    <name evidence="5" type="primary">HaOG203956</name>
    <name evidence="5" type="ORF">B5X24_HaOG203956</name>
</gene>
<dbReference type="EMBL" id="KZ149939">
    <property type="protein sequence ID" value="PZC77005.1"/>
    <property type="molecule type" value="Genomic_DNA"/>
</dbReference>
<evidence type="ECO:0000313" key="6">
    <source>
        <dbReference type="Proteomes" id="UP000249218"/>
    </source>
</evidence>
<keyword evidence="6" id="KW-1185">Reference proteome</keyword>
<dbReference type="GO" id="GO:0008270">
    <property type="term" value="F:zinc ion binding"/>
    <property type="evidence" value="ECO:0007669"/>
    <property type="project" value="UniProtKB-KW"/>
</dbReference>
<dbReference type="InterPro" id="IPR007588">
    <property type="entry name" value="Znf_FLYWCH"/>
</dbReference>
<protein>
    <recommendedName>
        <fullName evidence="4">FLYWCH-type domain-containing protein</fullName>
    </recommendedName>
</protein>
<organism evidence="5 6">
    <name type="scientific">Helicoverpa armigera</name>
    <name type="common">Cotton bollworm</name>
    <name type="synonym">Heliothis armigera</name>
    <dbReference type="NCBI Taxonomy" id="29058"/>
    <lineage>
        <taxon>Eukaryota</taxon>
        <taxon>Metazoa</taxon>
        <taxon>Ecdysozoa</taxon>
        <taxon>Arthropoda</taxon>
        <taxon>Hexapoda</taxon>
        <taxon>Insecta</taxon>
        <taxon>Pterygota</taxon>
        <taxon>Neoptera</taxon>
        <taxon>Endopterygota</taxon>
        <taxon>Lepidoptera</taxon>
        <taxon>Glossata</taxon>
        <taxon>Ditrysia</taxon>
        <taxon>Noctuoidea</taxon>
        <taxon>Noctuidae</taxon>
        <taxon>Heliothinae</taxon>
        <taxon>Helicoverpa</taxon>
    </lineage>
</organism>
<dbReference type="Pfam" id="PF04500">
    <property type="entry name" value="FLYWCH"/>
    <property type="match status" value="1"/>
</dbReference>
<feature type="domain" description="FLYWCH-type" evidence="4">
    <location>
        <begin position="12"/>
        <end position="69"/>
    </location>
</feature>
<evidence type="ECO:0000256" key="2">
    <source>
        <dbReference type="ARBA" id="ARBA00022771"/>
    </source>
</evidence>
<sequence length="73" mass="8572">MIFTTPRARFSFTTSRRGKRMISLNGYNYYQVRVNGRRSRWACSTHHRNGCRAAIKTVDDVIVFINEDHQGIH</sequence>
<keyword evidence="1" id="KW-0479">Metal-binding</keyword>
<evidence type="ECO:0000259" key="4">
    <source>
        <dbReference type="Pfam" id="PF04500"/>
    </source>
</evidence>
<reference evidence="5 6" key="1">
    <citation type="journal article" date="2017" name="BMC Biol.">
        <title>Genomic innovations, transcriptional plasticity and gene loss underlying the evolution and divergence of two highly polyphagous and invasive Helicoverpa pest species.</title>
        <authorList>
            <person name="Pearce S.L."/>
            <person name="Clarke D.F."/>
            <person name="East P.D."/>
            <person name="Elfekih S."/>
            <person name="Gordon K.H."/>
            <person name="Jermiin L.S."/>
            <person name="McGaughran A."/>
            <person name="Oakeshott J.G."/>
            <person name="Papanikolaou A."/>
            <person name="Perera O.P."/>
            <person name="Rane R.V."/>
            <person name="Richards S."/>
            <person name="Tay W.T."/>
            <person name="Walsh T.K."/>
            <person name="Anderson A."/>
            <person name="Anderson C.J."/>
            <person name="Asgari S."/>
            <person name="Board P.G."/>
            <person name="Bretschneider A."/>
            <person name="Campbell P.M."/>
            <person name="Chertemps T."/>
            <person name="Christeller J.T."/>
            <person name="Coppin C.W."/>
            <person name="Downes S.J."/>
            <person name="Duan G."/>
            <person name="Farnsworth C.A."/>
            <person name="Good R.T."/>
            <person name="Han L.B."/>
            <person name="Han Y.C."/>
            <person name="Hatje K."/>
            <person name="Horne I."/>
            <person name="Huang Y.P."/>
            <person name="Hughes D.S."/>
            <person name="Jacquin-Joly E."/>
            <person name="James W."/>
            <person name="Jhangiani S."/>
            <person name="Kollmar M."/>
            <person name="Kuwar S.S."/>
            <person name="Li S."/>
            <person name="Liu N.Y."/>
            <person name="Maibeche M.T."/>
            <person name="Miller J.R."/>
            <person name="Montagne N."/>
            <person name="Perry T."/>
            <person name="Qu J."/>
            <person name="Song S.V."/>
            <person name="Sutton G.G."/>
            <person name="Vogel H."/>
            <person name="Walenz B.P."/>
            <person name="Xu W."/>
            <person name="Zhang H.J."/>
            <person name="Zou Z."/>
            <person name="Batterham P."/>
            <person name="Edwards O.R."/>
            <person name="Feyereisen R."/>
            <person name="Gibbs R.A."/>
            <person name="Heckel D.G."/>
            <person name="McGrath A."/>
            <person name="Robin C."/>
            <person name="Scherer S.E."/>
            <person name="Worley K.C."/>
            <person name="Wu Y.D."/>
        </authorList>
    </citation>
    <scope>NUCLEOTIDE SEQUENCE [LARGE SCALE GENOMIC DNA]</scope>
    <source>
        <strain evidence="5">Harm_GR_Male_#8</strain>
        <tissue evidence="5">Whole organism</tissue>
    </source>
</reference>
<evidence type="ECO:0000313" key="5">
    <source>
        <dbReference type="EMBL" id="PZC77005.1"/>
    </source>
</evidence>